<dbReference type="EMBL" id="MTLA01000073">
    <property type="protein sequence ID" value="OOP68962.1"/>
    <property type="molecule type" value="Genomic_DNA"/>
</dbReference>
<feature type="compositionally biased region" description="Acidic residues" evidence="1">
    <location>
        <begin position="208"/>
        <end position="220"/>
    </location>
</feature>
<organism evidence="3 4">
    <name type="scientific">Heyndrickxia oleronia</name>
    <dbReference type="NCBI Taxonomy" id="38875"/>
    <lineage>
        <taxon>Bacteria</taxon>
        <taxon>Bacillati</taxon>
        <taxon>Bacillota</taxon>
        <taxon>Bacilli</taxon>
        <taxon>Bacillales</taxon>
        <taxon>Bacillaceae</taxon>
        <taxon>Heyndrickxia</taxon>
    </lineage>
</organism>
<keyword evidence="4" id="KW-1185">Reference proteome</keyword>
<dbReference type="Pfam" id="PF20918">
    <property type="entry name" value="SPOCS_spoVID-N"/>
    <property type="match status" value="1"/>
</dbReference>
<evidence type="ECO:0000313" key="4">
    <source>
        <dbReference type="Proteomes" id="UP000189761"/>
    </source>
</evidence>
<proteinExistence type="predicted"/>
<evidence type="ECO:0000256" key="1">
    <source>
        <dbReference type="SAM" id="MobiDB-lite"/>
    </source>
</evidence>
<dbReference type="PROSITE" id="PS51782">
    <property type="entry name" value="LYSM"/>
    <property type="match status" value="1"/>
</dbReference>
<dbReference type="Gene3D" id="3.10.350.10">
    <property type="entry name" value="LysM domain"/>
    <property type="match status" value="1"/>
</dbReference>
<dbReference type="Proteomes" id="UP000189761">
    <property type="component" value="Unassembled WGS sequence"/>
</dbReference>
<feature type="region of interest" description="Disordered" evidence="1">
    <location>
        <begin position="158"/>
        <end position="225"/>
    </location>
</feature>
<dbReference type="Pfam" id="PF01476">
    <property type="entry name" value="LysM"/>
    <property type="match status" value="1"/>
</dbReference>
<comment type="caution">
    <text evidence="3">The sequence shown here is derived from an EMBL/GenBank/DDBJ whole genome shotgun (WGS) entry which is preliminary data.</text>
</comment>
<feature type="domain" description="LysM" evidence="2">
    <location>
        <begin position="345"/>
        <end position="389"/>
    </location>
</feature>
<dbReference type="InterPro" id="IPR014256">
    <property type="entry name" value="Spore_VI_D"/>
</dbReference>
<evidence type="ECO:0000313" key="3">
    <source>
        <dbReference type="EMBL" id="OOP68962.1"/>
    </source>
</evidence>
<dbReference type="AlphaFoldDB" id="A0A8E2LFK1"/>
<feature type="compositionally biased region" description="Acidic residues" evidence="1">
    <location>
        <begin position="299"/>
        <end position="311"/>
    </location>
</feature>
<dbReference type="InterPro" id="IPR036779">
    <property type="entry name" value="LysM_dom_sf"/>
</dbReference>
<sequence>MSQSQSSLRFSLEEYVWFKKGQEVDELLSISLDPHITIQEQEQYVQIIGNLQLQGEYKGGGEEYEEKELDLHGKFVHQVEYREDEGVYQFEHRFPVDVTIPKNRINQLEDIDVSIDMFDYILPEKGKLKLTADLSIFGIRNEEMEESDEQEIPISLLEPEVNEQVSETESEDNTEESVNVDPELFETESESIPEYHLERGLPVKPQPEEEEKEGNNEEEFVDFKVDEELFQPFVIEARKEPEDHEEMIENKEEEPILNLGIVNESEEEFLQVSGDHRNESSAHYEDTNEIESSPSAQSEAEEEDESPEEEDQSKTKKKKKFGKYESISLADFFARKADDKAAKLKVVIVQNGETLDYLADKYEISVQQILRMNHLEINQDVYEGQVLYIPSYVSATKK</sequence>
<reference evidence="3 4" key="1">
    <citation type="submission" date="2017-01" db="EMBL/GenBank/DDBJ databases">
        <title>Draft genome sequence of Bacillus oleronius.</title>
        <authorList>
            <person name="Allam M."/>
        </authorList>
    </citation>
    <scope>NUCLEOTIDE SEQUENCE [LARGE SCALE GENOMIC DNA]</scope>
    <source>
        <strain evidence="3 4">DSM 9356</strain>
    </source>
</reference>
<dbReference type="RefSeq" id="WP_078109891.1">
    <property type="nucleotide sequence ID" value="NZ_CP065424.1"/>
</dbReference>
<protein>
    <submittedName>
        <fullName evidence="3">Stage VI sporulation protein D</fullName>
    </submittedName>
</protein>
<dbReference type="InterPro" id="IPR048862">
    <property type="entry name" value="SPOCS_spoVID_N"/>
</dbReference>
<dbReference type="NCBIfam" id="TIGR02907">
    <property type="entry name" value="spore_VI_D"/>
    <property type="match status" value="1"/>
</dbReference>
<dbReference type="SUPFAM" id="SSF54106">
    <property type="entry name" value="LysM domain"/>
    <property type="match status" value="1"/>
</dbReference>
<gene>
    <name evidence="3" type="ORF">BWZ43_07800</name>
</gene>
<dbReference type="InterPro" id="IPR018392">
    <property type="entry name" value="LysM"/>
</dbReference>
<dbReference type="CDD" id="cd00118">
    <property type="entry name" value="LysM"/>
    <property type="match status" value="1"/>
</dbReference>
<accession>A0A8E2LFK1</accession>
<evidence type="ECO:0000259" key="2">
    <source>
        <dbReference type="PROSITE" id="PS51782"/>
    </source>
</evidence>
<feature type="region of interest" description="Disordered" evidence="1">
    <location>
        <begin position="238"/>
        <end position="318"/>
    </location>
</feature>
<name>A0A8E2LFK1_9BACI</name>
<feature type="compositionally biased region" description="Basic and acidic residues" evidence="1">
    <location>
        <begin position="238"/>
        <end position="254"/>
    </location>
</feature>
<dbReference type="SMART" id="SM00257">
    <property type="entry name" value="LysM"/>
    <property type="match status" value="1"/>
</dbReference>
<feature type="compositionally biased region" description="Basic and acidic residues" evidence="1">
    <location>
        <begin position="274"/>
        <end position="286"/>
    </location>
</feature>
<feature type="compositionally biased region" description="Acidic residues" evidence="1">
    <location>
        <begin position="166"/>
        <end position="175"/>
    </location>
</feature>